<dbReference type="Proteomes" id="UP000438991">
    <property type="component" value="Unassembled WGS sequence"/>
</dbReference>
<proteinExistence type="predicted"/>
<gene>
    <name evidence="1" type="ORF">GJ689_23280</name>
</gene>
<protein>
    <submittedName>
        <fullName evidence="1">Uncharacterized protein</fullName>
    </submittedName>
</protein>
<accession>A0A9X5AU62</accession>
<reference evidence="1 2" key="1">
    <citation type="submission" date="2019-11" db="EMBL/GenBank/DDBJ databases">
        <title>Whole-genome sequence of Rhodoplanes serenus DSM 18633, type strain.</title>
        <authorList>
            <person name="Kyndt J.A."/>
            <person name="Meyer T.E."/>
        </authorList>
    </citation>
    <scope>NUCLEOTIDE SEQUENCE [LARGE SCALE GENOMIC DNA]</scope>
    <source>
        <strain evidence="1 2">DSM 18633</strain>
    </source>
</reference>
<comment type="caution">
    <text evidence="1">The sequence shown here is derived from an EMBL/GenBank/DDBJ whole genome shotgun (WGS) entry which is preliminary data.</text>
</comment>
<dbReference type="RefSeq" id="WP_155481418.1">
    <property type="nucleotide sequence ID" value="NZ_WNKV01000024.1"/>
</dbReference>
<dbReference type="AlphaFoldDB" id="A0A9X5AU62"/>
<sequence length="102" mass="10772">MSRPGLAEQLLAVTLAHAAERAQLRQAERAGTISGPERELKARQVAALRGARETLVRLLRQEALGTTAPAVGAARLFHDAMVAAHGAPDLSDPTGDQECEIP</sequence>
<dbReference type="EMBL" id="WNKV01000024">
    <property type="protein sequence ID" value="MTW19126.1"/>
    <property type="molecule type" value="Genomic_DNA"/>
</dbReference>
<organism evidence="1 2">
    <name type="scientific">Rhodoplanes serenus</name>
    <dbReference type="NCBI Taxonomy" id="200615"/>
    <lineage>
        <taxon>Bacteria</taxon>
        <taxon>Pseudomonadati</taxon>
        <taxon>Pseudomonadota</taxon>
        <taxon>Alphaproteobacteria</taxon>
        <taxon>Hyphomicrobiales</taxon>
        <taxon>Nitrobacteraceae</taxon>
        <taxon>Rhodoplanes</taxon>
    </lineage>
</organism>
<evidence type="ECO:0000313" key="1">
    <source>
        <dbReference type="EMBL" id="MTW19126.1"/>
    </source>
</evidence>
<evidence type="ECO:0000313" key="2">
    <source>
        <dbReference type="Proteomes" id="UP000438991"/>
    </source>
</evidence>
<name>A0A9X5AU62_9BRAD</name>